<protein>
    <submittedName>
        <fullName evidence="1">Uncharacterized protein</fullName>
    </submittedName>
</protein>
<name>A0ABR2JCD1_9EUKA</name>
<dbReference type="Proteomes" id="UP001470230">
    <property type="component" value="Unassembled WGS sequence"/>
</dbReference>
<evidence type="ECO:0000313" key="2">
    <source>
        <dbReference type="Proteomes" id="UP001470230"/>
    </source>
</evidence>
<dbReference type="EMBL" id="JAPFFF010000012">
    <property type="protein sequence ID" value="KAK8875409.1"/>
    <property type="molecule type" value="Genomic_DNA"/>
</dbReference>
<proteinExistence type="predicted"/>
<accession>A0ABR2JCD1</accession>
<organism evidence="1 2">
    <name type="scientific">Tritrichomonas musculus</name>
    <dbReference type="NCBI Taxonomy" id="1915356"/>
    <lineage>
        <taxon>Eukaryota</taxon>
        <taxon>Metamonada</taxon>
        <taxon>Parabasalia</taxon>
        <taxon>Tritrichomonadida</taxon>
        <taxon>Tritrichomonadidae</taxon>
        <taxon>Tritrichomonas</taxon>
    </lineage>
</organism>
<comment type="caution">
    <text evidence="1">The sequence shown here is derived from an EMBL/GenBank/DDBJ whole genome shotgun (WGS) entry which is preliminary data.</text>
</comment>
<evidence type="ECO:0000313" key="1">
    <source>
        <dbReference type="EMBL" id="KAK8875409.1"/>
    </source>
</evidence>
<reference evidence="1 2" key="1">
    <citation type="submission" date="2024-04" db="EMBL/GenBank/DDBJ databases">
        <title>Tritrichomonas musculus Genome.</title>
        <authorList>
            <person name="Alves-Ferreira E."/>
            <person name="Grigg M."/>
            <person name="Lorenzi H."/>
            <person name="Galac M."/>
        </authorList>
    </citation>
    <scope>NUCLEOTIDE SEQUENCE [LARGE SCALE GENOMIC DNA]</scope>
    <source>
        <strain evidence="1 2">EAF2021</strain>
    </source>
</reference>
<gene>
    <name evidence="1" type="ORF">M9Y10_005574</name>
</gene>
<sequence>MSQKKSLPNPLTSKEAKRLLKEAVDIGDFELADKYYQDLKDLVNFEDEMELGCHVADYFDNNQILSTEIDNSRKQFTKDITNKISLTNQIFSKKLAKLQQRQENELKELADKWRQSRIDTQASAMSDYEQSIVTAKLVAGQCNFKEAAAIKTKSMRLRQSKTTKTNAKNDEHFSSQLKLMEKRHKIEIQKLIQTRNNEIHTLNLMLEEAPSQAGDCFQVENANNVVNVTKDFKHSRRVPLALQMQTIHGKRLDPEDGAKFMDDSDNLFTQRMANIDQTLTSPVPLTEKKSRKKKVVY</sequence>
<keyword evidence="2" id="KW-1185">Reference proteome</keyword>